<evidence type="ECO:0000313" key="8">
    <source>
        <dbReference type="EMBL" id="OGZ66384.1"/>
    </source>
</evidence>
<dbReference type="SUPFAM" id="SSF52172">
    <property type="entry name" value="CheY-like"/>
    <property type="match status" value="1"/>
</dbReference>
<dbReference type="InterPro" id="IPR011006">
    <property type="entry name" value="CheY-like_superfamily"/>
</dbReference>
<evidence type="ECO:0000256" key="6">
    <source>
        <dbReference type="PROSITE-ProRule" id="PRU00169"/>
    </source>
</evidence>
<evidence type="ECO:0000313" key="9">
    <source>
        <dbReference type="Proteomes" id="UP000179183"/>
    </source>
</evidence>
<dbReference type="GO" id="GO:0000156">
    <property type="term" value="F:phosphorelay response regulator activity"/>
    <property type="evidence" value="ECO:0007669"/>
    <property type="project" value="TreeGrafter"/>
</dbReference>
<keyword evidence="4" id="KW-0238">DNA-binding</keyword>
<dbReference type="PROSITE" id="PS50110">
    <property type="entry name" value="RESPONSE_REGULATORY"/>
    <property type="match status" value="1"/>
</dbReference>
<organism evidence="8 9">
    <name type="scientific">Candidatus Staskawiczbacteria bacterium RIFCSPHIGHO2_02_FULL_33_16</name>
    <dbReference type="NCBI Taxonomy" id="1802204"/>
    <lineage>
        <taxon>Bacteria</taxon>
        <taxon>Candidatus Staskawicziibacteriota</taxon>
    </lineage>
</organism>
<dbReference type="InterPro" id="IPR001789">
    <property type="entry name" value="Sig_transdc_resp-reg_receiver"/>
</dbReference>
<evidence type="ECO:0000256" key="5">
    <source>
        <dbReference type="ARBA" id="ARBA00023163"/>
    </source>
</evidence>
<keyword evidence="2" id="KW-0902">Two-component regulatory system</keyword>
<dbReference type="GO" id="GO:0006355">
    <property type="term" value="P:regulation of DNA-templated transcription"/>
    <property type="evidence" value="ECO:0007669"/>
    <property type="project" value="TreeGrafter"/>
</dbReference>
<dbReference type="GO" id="GO:0032993">
    <property type="term" value="C:protein-DNA complex"/>
    <property type="evidence" value="ECO:0007669"/>
    <property type="project" value="TreeGrafter"/>
</dbReference>
<dbReference type="Gene3D" id="3.40.50.2300">
    <property type="match status" value="1"/>
</dbReference>
<evidence type="ECO:0000256" key="1">
    <source>
        <dbReference type="ARBA" id="ARBA00022553"/>
    </source>
</evidence>
<keyword evidence="1 6" id="KW-0597">Phosphoprotein</keyword>
<accession>A0A1G2HV01</accession>
<dbReference type="AlphaFoldDB" id="A0A1G2HV01"/>
<reference evidence="8 9" key="1">
    <citation type="journal article" date="2016" name="Nat. Commun.">
        <title>Thousands of microbial genomes shed light on interconnected biogeochemical processes in an aquifer system.</title>
        <authorList>
            <person name="Anantharaman K."/>
            <person name="Brown C.T."/>
            <person name="Hug L.A."/>
            <person name="Sharon I."/>
            <person name="Castelle C.J."/>
            <person name="Probst A.J."/>
            <person name="Thomas B.C."/>
            <person name="Singh A."/>
            <person name="Wilkins M.J."/>
            <person name="Karaoz U."/>
            <person name="Brodie E.L."/>
            <person name="Williams K.H."/>
            <person name="Hubbard S.S."/>
            <person name="Banfield J.F."/>
        </authorList>
    </citation>
    <scope>NUCLEOTIDE SEQUENCE [LARGE SCALE GENOMIC DNA]</scope>
</reference>
<proteinExistence type="predicted"/>
<dbReference type="PANTHER" id="PTHR48111:SF1">
    <property type="entry name" value="TWO-COMPONENT RESPONSE REGULATOR ORR33"/>
    <property type="match status" value="1"/>
</dbReference>
<protein>
    <recommendedName>
        <fullName evidence="7">Response regulatory domain-containing protein</fullName>
    </recommendedName>
</protein>
<dbReference type="Proteomes" id="UP000179183">
    <property type="component" value="Unassembled WGS sequence"/>
</dbReference>
<comment type="caution">
    <text evidence="8">The sequence shown here is derived from an EMBL/GenBank/DDBJ whole genome shotgun (WGS) entry which is preliminary data.</text>
</comment>
<evidence type="ECO:0000256" key="3">
    <source>
        <dbReference type="ARBA" id="ARBA00023015"/>
    </source>
</evidence>
<dbReference type="GO" id="GO:0005829">
    <property type="term" value="C:cytosol"/>
    <property type="evidence" value="ECO:0007669"/>
    <property type="project" value="TreeGrafter"/>
</dbReference>
<dbReference type="GO" id="GO:0000976">
    <property type="term" value="F:transcription cis-regulatory region binding"/>
    <property type="evidence" value="ECO:0007669"/>
    <property type="project" value="TreeGrafter"/>
</dbReference>
<feature type="modified residue" description="4-aspartylphosphate" evidence="6">
    <location>
        <position position="56"/>
    </location>
</feature>
<keyword evidence="3" id="KW-0805">Transcription regulation</keyword>
<dbReference type="Pfam" id="PF00072">
    <property type="entry name" value="Response_reg"/>
    <property type="match status" value="1"/>
</dbReference>
<evidence type="ECO:0000256" key="2">
    <source>
        <dbReference type="ARBA" id="ARBA00023012"/>
    </source>
</evidence>
<sequence length="125" mass="14359">MQQINKKILIVEDDKDFSWILRQSLESQFLTVVYAMDGEEGLAMAQKENPDLIVIDILMPKMDGITMARKIKEKGIKSKMIFLTNFKDSDHITKALDVASEIDYIIKSDMHIDAIVERIKNKLNS</sequence>
<name>A0A1G2HV01_9BACT</name>
<dbReference type="SMART" id="SM00448">
    <property type="entry name" value="REC"/>
    <property type="match status" value="1"/>
</dbReference>
<feature type="domain" description="Response regulatory" evidence="7">
    <location>
        <begin position="7"/>
        <end position="123"/>
    </location>
</feature>
<keyword evidence="5" id="KW-0804">Transcription</keyword>
<dbReference type="InterPro" id="IPR039420">
    <property type="entry name" value="WalR-like"/>
</dbReference>
<evidence type="ECO:0000256" key="4">
    <source>
        <dbReference type="ARBA" id="ARBA00023125"/>
    </source>
</evidence>
<gene>
    <name evidence="8" type="ORF">A3D34_02840</name>
</gene>
<evidence type="ECO:0000259" key="7">
    <source>
        <dbReference type="PROSITE" id="PS50110"/>
    </source>
</evidence>
<dbReference type="PANTHER" id="PTHR48111">
    <property type="entry name" value="REGULATOR OF RPOS"/>
    <property type="match status" value="1"/>
</dbReference>
<dbReference type="CDD" id="cd00156">
    <property type="entry name" value="REC"/>
    <property type="match status" value="1"/>
</dbReference>
<dbReference type="EMBL" id="MHOQ01000027">
    <property type="protein sequence ID" value="OGZ66384.1"/>
    <property type="molecule type" value="Genomic_DNA"/>
</dbReference>